<keyword evidence="2 5" id="KW-0812">Transmembrane</keyword>
<organism evidence="6">
    <name type="scientific">Zooxanthella nutricula</name>
    <dbReference type="NCBI Taxonomy" id="1333877"/>
    <lineage>
        <taxon>Eukaryota</taxon>
        <taxon>Sar</taxon>
        <taxon>Alveolata</taxon>
        <taxon>Dinophyceae</taxon>
        <taxon>Peridiniales</taxon>
        <taxon>Peridiniales incertae sedis</taxon>
        <taxon>Zooxanthella</taxon>
    </lineage>
</organism>
<feature type="transmembrane region" description="Helical" evidence="5">
    <location>
        <begin position="514"/>
        <end position="533"/>
    </location>
</feature>
<feature type="transmembrane region" description="Helical" evidence="5">
    <location>
        <begin position="208"/>
        <end position="225"/>
    </location>
</feature>
<dbReference type="GO" id="GO:0005310">
    <property type="term" value="F:dicarboxylic acid transmembrane transporter activity"/>
    <property type="evidence" value="ECO:0007669"/>
    <property type="project" value="UniProtKB-ARBA"/>
</dbReference>
<evidence type="ECO:0000313" key="6">
    <source>
        <dbReference type="EMBL" id="CAD9635793.1"/>
    </source>
</evidence>
<evidence type="ECO:0000256" key="5">
    <source>
        <dbReference type="SAM" id="Phobius"/>
    </source>
</evidence>
<evidence type="ECO:0008006" key="7">
    <source>
        <dbReference type="Google" id="ProtNLM"/>
    </source>
</evidence>
<feature type="transmembrane region" description="Helical" evidence="5">
    <location>
        <begin position="394"/>
        <end position="415"/>
    </location>
</feature>
<comment type="subcellular location">
    <subcellularLocation>
        <location evidence="1">Membrane</location>
        <topology evidence="1">Multi-pass membrane protein</topology>
    </subcellularLocation>
</comment>
<feature type="transmembrane region" description="Helical" evidence="5">
    <location>
        <begin position="147"/>
        <end position="165"/>
    </location>
</feature>
<evidence type="ECO:0000256" key="1">
    <source>
        <dbReference type="ARBA" id="ARBA00004141"/>
    </source>
</evidence>
<feature type="transmembrane region" description="Helical" evidence="5">
    <location>
        <begin position="177"/>
        <end position="202"/>
    </location>
</feature>
<proteinExistence type="predicted"/>
<dbReference type="AlphaFoldDB" id="A0A7S2Q8M9"/>
<keyword evidence="4 5" id="KW-0472">Membrane</keyword>
<feature type="transmembrane region" description="Helical" evidence="5">
    <location>
        <begin position="556"/>
        <end position="583"/>
    </location>
</feature>
<keyword evidence="3 5" id="KW-1133">Transmembrane helix</keyword>
<protein>
    <recommendedName>
        <fullName evidence="7">Citrate transporter-like domain-containing protein</fullName>
    </recommendedName>
</protein>
<dbReference type="GO" id="GO:0015556">
    <property type="term" value="F:C4-dicarboxylate transmembrane transporter activity"/>
    <property type="evidence" value="ECO:0007669"/>
    <property type="project" value="UniProtKB-ARBA"/>
</dbReference>
<sequence>MESNTCVEGELQRSASNLERAGTLIRRAGSNIVLQRASTLPTETRQLQHAATMPMMFDQDSDRPCCGGLWKMQQLIGFLLGVGLQIGLSWARPLTEFPAANDMMGIASLCACFWVFEVIPVYMTAIFPIVLMPFLEVTSSEIAAQAYWNWISLMVVGVFLVDIALEEVHLPRRVSLLLLLRFGIVHPAALLACFMGLCWFLSMFANSVAVTLLITPFAISLMNAAEEHAWNQSEAISEGDDESADEVSAEDSKVQASEVQRFSDCLLLGIAYSSTSGGIATITGTINHYFLAGEALVASKITWGLWFLFGIPISIFTVIMAYVSLYFGYVRKLKFKGLEHDVLEQEYQQLLQEVGPFSRDELLVAAIQVLQVVLLAIRPWLISPVFTNKFGEKMVNDATIACLPALLLFFIPSVVRPGQAVLTWPAVHEKFDFGLLLLIGGALAINSGFIQSGLNLSLGQVFADILPHAGCVQVDFVIIVLITLCCQLFSSIGTAASMFPVLSAAAMQAVVNPMSLLLPAAVATSFAFLLPTASPPNVVVLAKSQELPRPLRIRDFFVSGLPLTILAILGGTLLTHVMGMWVFDSKSPFPKWACEAASGSCMWVDVPGDVQGRTVAQQACIVDMSPEANGKVCSLWNMTTLTTADFM</sequence>
<evidence type="ECO:0000256" key="2">
    <source>
        <dbReference type="ARBA" id="ARBA00022692"/>
    </source>
</evidence>
<feature type="transmembrane region" description="Helical" evidence="5">
    <location>
        <begin position="303"/>
        <end position="327"/>
    </location>
</feature>
<accession>A0A7S2Q8M9</accession>
<feature type="transmembrane region" description="Helical" evidence="5">
    <location>
        <begin position="265"/>
        <end position="291"/>
    </location>
</feature>
<name>A0A7S2Q8M9_9DINO</name>
<feature type="transmembrane region" description="Helical" evidence="5">
    <location>
        <begin position="435"/>
        <end position="456"/>
    </location>
</feature>
<feature type="transmembrane region" description="Helical" evidence="5">
    <location>
        <begin position="476"/>
        <end position="502"/>
    </location>
</feature>
<dbReference type="Pfam" id="PF00939">
    <property type="entry name" value="Na_sulph_symp"/>
    <property type="match status" value="1"/>
</dbReference>
<reference evidence="6" key="1">
    <citation type="submission" date="2021-01" db="EMBL/GenBank/DDBJ databases">
        <authorList>
            <person name="Corre E."/>
            <person name="Pelletier E."/>
            <person name="Niang G."/>
            <person name="Scheremetjew M."/>
            <person name="Finn R."/>
            <person name="Kale V."/>
            <person name="Holt S."/>
            <person name="Cochrane G."/>
            <person name="Meng A."/>
            <person name="Brown T."/>
            <person name="Cohen L."/>
        </authorList>
    </citation>
    <scope>NUCLEOTIDE SEQUENCE</scope>
    <source>
        <strain evidence="6">RCC3387</strain>
    </source>
</reference>
<dbReference type="InterPro" id="IPR001898">
    <property type="entry name" value="SLC13A/DASS"/>
</dbReference>
<dbReference type="PANTHER" id="PTHR10283:SF82">
    <property type="entry name" value="SOLUTE CARRIER FAMILY 13 MEMBER 2"/>
    <property type="match status" value="1"/>
</dbReference>
<dbReference type="GO" id="GO:0005886">
    <property type="term" value="C:plasma membrane"/>
    <property type="evidence" value="ECO:0007669"/>
    <property type="project" value="TreeGrafter"/>
</dbReference>
<dbReference type="PANTHER" id="PTHR10283">
    <property type="entry name" value="SOLUTE CARRIER FAMILY 13 MEMBER"/>
    <property type="match status" value="1"/>
</dbReference>
<evidence type="ECO:0000256" key="4">
    <source>
        <dbReference type="ARBA" id="ARBA00023136"/>
    </source>
</evidence>
<dbReference type="EMBL" id="HBGW01084592">
    <property type="protein sequence ID" value="CAD9635793.1"/>
    <property type="molecule type" value="Transcribed_RNA"/>
</dbReference>
<evidence type="ECO:0000256" key="3">
    <source>
        <dbReference type="ARBA" id="ARBA00022989"/>
    </source>
</evidence>
<gene>
    <name evidence="6" type="ORF">BRAN1462_LOCUS53615</name>
</gene>
<feature type="transmembrane region" description="Helical" evidence="5">
    <location>
        <begin position="103"/>
        <end position="127"/>
    </location>
</feature>